<dbReference type="EMBL" id="GGEC01057261">
    <property type="protein sequence ID" value="MBX37745.1"/>
    <property type="molecule type" value="Transcribed_RNA"/>
</dbReference>
<name>A0A2P2N5N0_RHIMU</name>
<protein>
    <submittedName>
        <fullName evidence="1">Uncharacterized protein</fullName>
    </submittedName>
</protein>
<dbReference type="AlphaFoldDB" id="A0A2P2N5N0"/>
<reference evidence="1" key="1">
    <citation type="submission" date="2018-02" db="EMBL/GenBank/DDBJ databases">
        <title>Rhizophora mucronata_Transcriptome.</title>
        <authorList>
            <person name="Meera S.P."/>
            <person name="Sreeshan A."/>
            <person name="Augustine A."/>
        </authorList>
    </citation>
    <scope>NUCLEOTIDE SEQUENCE</scope>
    <source>
        <tissue evidence="1">Leaf</tissue>
    </source>
</reference>
<organism evidence="1">
    <name type="scientific">Rhizophora mucronata</name>
    <name type="common">Asiatic mangrove</name>
    <dbReference type="NCBI Taxonomy" id="61149"/>
    <lineage>
        <taxon>Eukaryota</taxon>
        <taxon>Viridiplantae</taxon>
        <taxon>Streptophyta</taxon>
        <taxon>Embryophyta</taxon>
        <taxon>Tracheophyta</taxon>
        <taxon>Spermatophyta</taxon>
        <taxon>Magnoliopsida</taxon>
        <taxon>eudicotyledons</taxon>
        <taxon>Gunneridae</taxon>
        <taxon>Pentapetalae</taxon>
        <taxon>rosids</taxon>
        <taxon>fabids</taxon>
        <taxon>Malpighiales</taxon>
        <taxon>Rhizophoraceae</taxon>
        <taxon>Rhizophora</taxon>
    </lineage>
</organism>
<accession>A0A2P2N5N0</accession>
<proteinExistence type="predicted"/>
<sequence length="18" mass="2252">MNTNFTPYQFFEFLPLKN</sequence>
<evidence type="ECO:0000313" key="1">
    <source>
        <dbReference type="EMBL" id="MBX37745.1"/>
    </source>
</evidence>